<dbReference type="Proteomes" id="UP000294664">
    <property type="component" value="Unassembled WGS sequence"/>
</dbReference>
<dbReference type="InterPro" id="IPR000816">
    <property type="entry name" value="Peptidase_C15"/>
</dbReference>
<evidence type="ECO:0000256" key="2">
    <source>
        <dbReference type="ARBA" id="ARBA00022490"/>
    </source>
</evidence>
<dbReference type="PRINTS" id="PR00706">
    <property type="entry name" value="PYROGLUPTASE"/>
</dbReference>
<keyword evidence="5" id="KW-0788">Thiol protease</keyword>
<proteinExistence type="inferred from homology"/>
<dbReference type="PROSITE" id="PS01334">
    <property type="entry name" value="PYRASE_CYS"/>
    <property type="match status" value="1"/>
</dbReference>
<evidence type="ECO:0000313" key="7">
    <source>
        <dbReference type="EMBL" id="TCT02997.1"/>
    </source>
</evidence>
<keyword evidence="8" id="KW-1185">Reference proteome</keyword>
<dbReference type="OrthoDB" id="9779738at2"/>
<feature type="active site" evidence="6">
    <location>
        <position position="144"/>
    </location>
</feature>
<reference evidence="7 8" key="1">
    <citation type="submission" date="2019-03" db="EMBL/GenBank/DDBJ databases">
        <title>Genomic Encyclopedia of Type Strains, Phase IV (KMG-IV): sequencing the most valuable type-strain genomes for metagenomic binning, comparative biology and taxonomic classification.</title>
        <authorList>
            <person name="Goeker M."/>
        </authorList>
    </citation>
    <scope>NUCLEOTIDE SEQUENCE [LARGE SCALE GENOMIC DNA]</scope>
    <source>
        <strain evidence="7 8">DSM 9035</strain>
    </source>
</reference>
<comment type="catalytic activity">
    <reaction evidence="6">
        <text>Release of an N-terminal pyroglutamyl group from a polypeptide, the second amino acid generally not being Pro.</text>
        <dbReference type="EC" id="3.4.19.3"/>
    </reaction>
</comment>
<dbReference type="InterPro" id="IPR036440">
    <property type="entry name" value="Peptidase_C15-like_sf"/>
</dbReference>
<dbReference type="InterPro" id="IPR016125">
    <property type="entry name" value="Peptidase_C15-like"/>
</dbReference>
<evidence type="ECO:0000256" key="5">
    <source>
        <dbReference type="ARBA" id="ARBA00022807"/>
    </source>
</evidence>
<dbReference type="InterPro" id="IPR033694">
    <property type="entry name" value="PGPEP1_Cys_AS"/>
</dbReference>
<keyword evidence="4" id="KW-0378">Hydrolase</keyword>
<dbReference type="Gene3D" id="3.40.630.20">
    <property type="entry name" value="Peptidase C15, pyroglutamyl peptidase I-like"/>
    <property type="match status" value="1"/>
</dbReference>
<gene>
    <name evidence="7" type="ORF">EDC64_111169</name>
</gene>
<keyword evidence="3" id="KW-0645">Protease</keyword>
<evidence type="ECO:0000256" key="1">
    <source>
        <dbReference type="ARBA" id="ARBA00006641"/>
    </source>
</evidence>
<dbReference type="EC" id="3.4.19.3" evidence="6"/>
<accession>A0A4R3LWS1</accession>
<comment type="similarity">
    <text evidence="1">Belongs to the peptidase C15 family.</text>
</comment>
<evidence type="ECO:0000313" key="8">
    <source>
        <dbReference type="Proteomes" id="UP000294664"/>
    </source>
</evidence>
<sequence>MSAIVLITAFGPFPGVPRNPSAEAAMRLAQLRRPALADVKREVLLLATEWRALEGLKARIRASRPDAVLLLGVAPRRRRIEVEGRATNLVRGIDAAGVRPAGPTLDPDGADVLGLSGGQARLLHALRARGLAAGLSRDAGRYLCNAAYYTALACGGETPTVFVHLPGRGPVARIDPDRRARALSDLLLALLAERRSR</sequence>
<keyword evidence="2" id="KW-0963">Cytoplasm</keyword>
<dbReference type="Pfam" id="PF01470">
    <property type="entry name" value="Peptidase_C15"/>
    <property type="match status" value="1"/>
</dbReference>
<evidence type="ECO:0000256" key="4">
    <source>
        <dbReference type="ARBA" id="ARBA00022801"/>
    </source>
</evidence>
<evidence type="ECO:0000256" key="6">
    <source>
        <dbReference type="PROSITE-ProRule" id="PRU10077"/>
    </source>
</evidence>
<dbReference type="RefSeq" id="WP_132033523.1">
    <property type="nucleotide sequence ID" value="NZ_SMAI01000011.1"/>
</dbReference>
<dbReference type="GO" id="GO:0005829">
    <property type="term" value="C:cytosol"/>
    <property type="evidence" value="ECO:0007669"/>
    <property type="project" value="InterPro"/>
</dbReference>
<dbReference type="AlphaFoldDB" id="A0A4R3LWS1"/>
<name>A0A4R3LWS1_9HYPH</name>
<dbReference type="PANTHER" id="PTHR23402">
    <property type="entry name" value="PROTEASE FAMILY C15 PYROGLUTAMYL-PEPTIDASE I-RELATED"/>
    <property type="match status" value="1"/>
</dbReference>
<dbReference type="GO" id="GO:0016920">
    <property type="term" value="F:pyroglutamyl-peptidase activity"/>
    <property type="evidence" value="ECO:0007669"/>
    <property type="project" value="UniProtKB-EC"/>
</dbReference>
<protein>
    <recommendedName>
        <fullName evidence="6">Pyroglutamyl-peptidase I</fullName>
        <ecNumber evidence="6">3.4.19.3</ecNumber>
    </recommendedName>
</protein>
<comment type="caution">
    <text evidence="7">The sequence shown here is derived from an EMBL/GenBank/DDBJ whole genome shotgun (WGS) entry which is preliminary data.</text>
</comment>
<dbReference type="PANTHER" id="PTHR23402:SF1">
    <property type="entry name" value="PYROGLUTAMYL-PEPTIDASE I"/>
    <property type="match status" value="1"/>
</dbReference>
<dbReference type="EMBL" id="SMAI01000011">
    <property type="protein sequence ID" value="TCT02997.1"/>
    <property type="molecule type" value="Genomic_DNA"/>
</dbReference>
<dbReference type="GO" id="GO:0006508">
    <property type="term" value="P:proteolysis"/>
    <property type="evidence" value="ECO:0007669"/>
    <property type="project" value="UniProtKB-KW"/>
</dbReference>
<dbReference type="SUPFAM" id="SSF53182">
    <property type="entry name" value="Pyrrolidone carboxyl peptidase (pyroglutamate aminopeptidase)"/>
    <property type="match status" value="1"/>
</dbReference>
<organism evidence="7 8">
    <name type="scientific">Aquabacter spiritensis</name>
    <dbReference type="NCBI Taxonomy" id="933073"/>
    <lineage>
        <taxon>Bacteria</taxon>
        <taxon>Pseudomonadati</taxon>
        <taxon>Pseudomonadota</taxon>
        <taxon>Alphaproteobacteria</taxon>
        <taxon>Hyphomicrobiales</taxon>
        <taxon>Xanthobacteraceae</taxon>
        <taxon>Aquabacter</taxon>
    </lineage>
</organism>
<evidence type="ECO:0000256" key="3">
    <source>
        <dbReference type="ARBA" id="ARBA00022670"/>
    </source>
</evidence>